<dbReference type="NCBIfam" id="NF008241">
    <property type="entry name" value="PRK11017.1"/>
    <property type="match status" value="1"/>
</dbReference>
<keyword evidence="3 6" id="KW-0812">Transmembrane</keyword>
<dbReference type="Pfam" id="PF02133">
    <property type="entry name" value="Transp_cyt_pur"/>
    <property type="match status" value="1"/>
</dbReference>
<comment type="similarity">
    <text evidence="2">Belongs to the purine-cytosine permease (2.A.39) family.</text>
</comment>
<accession>A0ABN6F4E6</accession>
<dbReference type="InterPro" id="IPR030191">
    <property type="entry name" value="CodB"/>
</dbReference>
<protein>
    <submittedName>
        <fullName evidence="7">Cytosine permease</fullName>
    </submittedName>
</protein>
<comment type="subcellular location">
    <subcellularLocation>
        <location evidence="1">Membrane</location>
        <topology evidence="1">Multi-pass membrane protein</topology>
    </subcellularLocation>
</comment>
<feature type="transmembrane region" description="Helical" evidence="6">
    <location>
        <begin position="197"/>
        <end position="216"/>
    </location>
</feature>
<dbReference type="EMBL" id="AP024488">
    <property type="protein sequence ID" value="BCS96172.1"/>
    <property type="molecule type" value="Genomic_DNA"/>
</dbReference>
<proteinExistence type="inferred from homology"/>
<dbReference type="PANTHER" id="PTHR30569:SF0">
    <property type="entry name" value="CYTOSINE PERMEASE"/>
    <property type="match status" value="1"/>
</dbReference>
<gene>
    <name evidence="7" type="primary">codB</name>
    <name evidence="7" type="ORF">DSLASN_18040</name>
</gene>
<keyword evidence="8" id="KW-1185">Reference proteome</keyword>
<keyword evidence="5 6" id="KW-0472">Membrane</keyword>
<evidence type="ECO:0000256" key="5">
    <source>
        <dbReference type="ARBA" id="ARBA00023136"/>
    </source>
</evidence>
<feature type="transmembrane region" description="Helical" evidence="6">
    <location>
        <begin position="130"/>
        <end position="149"/>
    </location>
</feature>
<organism evidence="7 8">
    <name type="scientific">Desulfoluna limicola</name>
    <dbReference type="NCBI Taxonomy" id="2810562"/>
    <lineage>
        <taxon>Bacteria</taxon>
        <taxon>Pseudomonadati</taxon>
        <taxon>Thermodesulfobacteriota</taxon>
        <taxon>Desulfobacteria</taxon>
        <taxon>Desulfobacterales</taxon>
        <taxon>Desulfolunaceae</taxon>
        <taxon>Desulfoluna</taxon>
    </lineage>
</organism>
<evidence type="ECO:0000256" key="3">
    <source>
        <dbReference type="ARBA" id="ARBA00022692"/>
    </source>
</evidence>
<dbReference type="Proteomes" id="UP001320148">
    <property type="component" value="Chromosome"/>
</dbReference>
<dbReference type="Gene3D" id="1.10.4160.10">
    <property type="entry name" value="Hydantoin permease"/>
    <property type="match status" value="1"/>
</dbReference>
<feature type="transmembrane region" description="Helical" evidence="6">
    <location>
        <begin position="228"/>
        <end position="254"/>
    </location>
</feature>
<evidence type="ECO:0000313" key="8">
    <source>
        <dbReference type="Proteomes" id="UP001320148"/>
    </source>
</evidence>
<reference evidence="7 8" key="1">
    <citation type="submission" date="2021-02" db="EMBL/GenBank/DDBJ databases">
        <title>Complete genome of Desulfoluna sp. strain ASN36.</title>
        <authorList>
            <person name="Takahashi A."/>
            <person name="Kojima H."/>
            <person name="Fukui M."/>
        </authorList>
    </citation>
    <scope>NUCLEOTIDE SEQUENCE [LARGE SCALE GENOMIC DNA]</scope>
    <source>
        <strain evidence="7 8">ASN36</strain>
    </source>
</reference>
<evidence type="ECO:0000256" key="2">
    <source>
        <dbReference type="ARBA" id="ARBA00008974"/>
    </source>
</evidence>
<dbReference type="RefSeq" id="WP_236892527.1">
    <property type="nucleotide sequence ID" value="NZ_AP024488.1"/>
</dbReference>
<evidence type="ECO:0000256" key="1">
    <source>
        <dbReference type="ARBA" id="ARBA00004141"/>
    </source>
</evidence>
<feature type="transmembrane region" description="Helical" evidence="6">
    <location>
        <begin position="23"/>
        <end position="42"/>
    </location>
</feature>
<feature type="transmembrane region" description="Helical" evidence="6">
    <location>
        <begin position="156"/>
        <end position="177"/>
    </location>
</feature>
<feature type="transmembrane region" description="Helical" evidence="6">
    <location>
        <begin position="328"/>
        <end position="348"/>
    </location>
</feature>
<dbReference type="InterPro" id="IPR001248">
    <property type="entry name" value="Pur-cyt_permease"/>
</dbReference>
<feature type="transmembrane region" description="Helical" evidence="6">
    <location>
        <begin position="266"/>
        <end position="284"/>
    </location>
</feature>
<dbReference type="PANTHER" id="PTHR30569">
    <property type="entry name" value="CYTOSINE TRANSPORTER CODB"/>
    <property type="match status" value="1"/>
</dbReference>
<feature type="transmembrane region" description="Helical" evidence="6">
    <location>
        <begin position="54"/>
        <end position="78"/>
    </location>
</feature>
<feature type="transmembrane region" description="Helical" evidence="6">
    <location>
        <begin position="305"/>
        <end position="322"/>
    </location>
</feature>
<keyword evidence="4 6" id="KW-1133">Transmembrane helix</keyword>
<name>A0ABN6F4E6_9BACT</name>
<evidence type="ECO:0000256" key="4">
    <source>
        <dbReference type="ARBA" id="ARBA00022989"/>
    </source>
</evidence>
<evidence type="ECO:0000313" key="7">
    <source>
        <dbReference type="EMBL" id="BCS96172.1"/>
    </source>
</evidence>
<evidence type="ECO:0000256" key="6">
    <source>
        <dbReference type="SAM" id="Phobius"/>
    </source>
</evidence>
<sequence length="418" mass="44333">MKKDHAADTDFALTHVSDSHRKGFWPMLVVMLGFTFFSASMWSGGKLGTGLTAWQLIATVMTGNLLLGCYTGLLASIAAKTGLSTHLLARFSFGEKGSYLPSFLLSITQVGWFGVGVAMFALPVQKVTGWNIHALIIGSGLLMTATAWFGFRALTILSFIAVPSIAILGSLSVGKAFTEFGGLDAWFAMTPSEPMGLFTAIGICVASFISGGTLTPDFTRFAKNKKTAVSTTVIAFFLGNSLMFLFGAVGAAFYQQSDISDVLMNQGMIVWAMVILGLNIWTTNDNALYASGLGFSNITGLPKKLVVLANGVIGTLAALYLYNNFVGWLSLLNTMLPSIGGILIADYFMVRKRLYGTLDDTHFDTVRPTAIIAWAAGVVAAKTLPGIAPVNSVLAAIGVYLVAEQLMGSIKSAESEAA</sequence>
<dbReference type="CDD" id="cd11484">
    <property type="entry name" value="SLC-NCS1sbd_CobB-like"/>
    <property type="match status" value="1"/>
</dbReference>
<feature type="transmembrane region" description="Helical" evidence="6">
    <location>
        <begin position="99"/>
        <end position="124"/>
    </location>
</feature>